<dbReference type="Gene3D" id="3.40.50.300">
    <property type="entry name" value="P-loop containing nucleotide triphosphate hydrolases"/>
    <property type="match status" value="1"/>
</dbReference>
<protein>
    <submittedName>
        <fullName evidence="4">Chromosome partitioning protein</fullName>
    </submittedName>
</protein>
<dbReference type="InterPro" id="IPR025669">
    <property type="entry name" value="AAA_dom"/>
</dbReference>
<evidence type="ECO:0000256" key="1">
    <source>
        <dbReference type="ARBA" id="ARBA00006976"/>
    </source>
</evidence>
<proteinExistence type="inferred from homology"/>
<dbReference type="Proteomes" id="UP000092086">
    <property type="component" value="Unassembled WGS sequence"/>
</dbReference>
<dbReference type="EMBL" id="LZIT01000062">
    <property type="protein sequence ID" value="OBG43419.1"/>
    <property type="molecule type" value="Genomic_DNA"/>
</dbReference>
<dbReference type="InterPro" id="IPR027417">
    <property type="entry name" value="P-loop_NTPase"/>
</dbReference>
<comment type="similarity">
    <text evidence="1">Belongs to the ParA family.</text>
</comment>
<gene>
    <name evidence="4" type="ORF">A5672_10490</name>
</gene>
<dbReference type="CDD" id="cd02042">
    <property type="entry name" value="ParAB_family"/>
    <property type="match status" value="1"/>
</dbReference>
<dbReference type="FunFam" id="3.40.50.300:FF:000285">
    <property type="entry name" value="Sporulation initiation inhibitor Soj"/>
    <property type="match status" value="1"/>
</dbReference>
<name>A0ABD6P4G6_9MYCO</name>
<dbReference type="PANTHER" id="PTHR13696">
    <property type="entry name" value="P-LOOP CONTAINING NUCLEOSIDE TRIPHOSPHATE HYDROLASE"/>
    <property type="match status" value="1"/>
</dbReference>
<evidence type="ECO:0000256" key="2">
    <source>
        <dbReference type="ARBA" id="ARBA00059092"/>
    </source>
</evidence>
<dbReference type="InterPro" id="IPR050678">
    <property type="entry name" value="DNA_Partitioning_ATPase"/>
</dbReference>
<feature type="domain" description="AAA" evidence="3">
    <location>
        <begin position="12"/>
        <end position="185"/>
    </location>
</feature>
<comment type="caution">
    <text evidence="4">The sequence shown here is derived from an EMBL/GenBank/DDBJ whole genome shotgun (WGS) entry which is preliminary data.</text>
</comment>
<reference evidence="4 5" key="1">
    <citation type="submission" date="2016-06" db="EMBL/GenBank/DDBJ databases">
        <authorList>
            <person name="Sutton G."/>
            <person name="Brinkac L."/>
            <person name="Sanka R."/>
            <person name="Adams M."/>
            <person name="Lau E."/>
            <person name="Sam S."/>
            <person name="Sreng N."/>
            <person name="Him V."/>
            <person name="Kerleguer A."/>
            <person name="Cheng S."/>
        </authorList>
    </citation>
    <scope>NUCLEOTIDE SEQUENCE [LARGE SCALE GENOMIC DNA]</scope>
    <source>
        <strain evidence="4 5">E2978</strain>
    </source>
</reference>
<dbReference type="PANTHER" id="PTHR13696:SF99">
    <property type="entry name" value="COBYRINIC ACID AC-DIAMIDE SYNTHASE"/>
    <property type="match status" value="1"/>
</dbReference>
<accession>A0ABD6P4G6</accession>
<dbReference type="AlphaFoldDB" id="A0ABD6P4G6"/>
<comment type="function">
    <text evidence="2">May play a role in septum formation.</text>
</comment>
<evidence type="ECO:0000313" key="4">
    <source>
        <dbReference type="EMBL" id="OBG43419.1"/>
    </source>
</evidence>
<dbReference type="SUPFAM" id="SSF52540">
    <property type="entry name" value="P-loop containing nucleoside triphosphate hydrolases"/>
    <property type="match status" value="1"/>
</dbReference>
<evidence type="ECO:0000313" key="5">
    <source>
        <dbReference type="Proteomes" id="UP000092086"/>
    </source>
</evidence>
<sequence length="273" mass="28809">MGRGAALVTKTRVLAVANQKGGVAKTTTVASLGAAMVEEGERVLLVDLDPQGCLTFSLGQDPDKLPVSVHEVLLGEVEPNAALVTTMEGMTLLPANIDLAGAEAMLLMRAGREYALKRALAKLDDQFDVVFIDCPPSLGVLTLNGLTAADEVIVPLQCETLAHRGVGQLLRTVADVQQITNPGLRLLGALPTLYDSRTTHTRDVLLDVADRYDLPVLAPPIPRTVRFAEASASGSSVMAGRKNKGAAAYGELAQALITHWKSGKPLPTFAVEV</sequence>
<dbReference type="Pfam" id="PF13614">
    <property type="entry name" value="AAA_31"/>
    <property type="match status" value="1"/>
</dbReference>
<evidence type="ECO:0000259" key="3">
    <source>
        <dbReference type="Pfam" id="PF13614"/>
    </source>
</evidence>
<organism evidence="4 5">
    <name type="scientific">Mycobacterium alsense</name>
    <dbReference type="NCBI Taxonomy" id="324058"/>
    <lineage>
        <taxon>Bacteria</taxon>
        <taxon>Bacillati</taxon>
        <taxon>Actinomycetota</taxon>
        <taxon>Actinomycetes</taxon>
        <taxon>Mycobacteriales</taxon>
        <taxon>Mycobacteriaceae</taxon>
        <taxon>Mycobacterium</taxon>
    </lineage>
</organism>